<reference evidence="3" key="2">
    <citation type="submission" date="2025-08" db="UniProtKB">
        <authorList>
            <consortium name="RefSeq"/>
        </authorList>
    </citation>
    <scope>IDENTIFICATION</scope>
    <source>
        <tissue evidence="3">Young leaves</tissue>
    </source>
</reference>
<name>A0A8B7CPD8_PHODC</name>
<dbReference type="PANTHER" id="PTHR47290">
    <property type="entry name" value="RING FINGER PROTEIN"/>
    <property type="match status" value="1"/>
</dbReference>
<dbReference type="GeneID" id="103717037"/>
<dbReference type="AlphaFoldDB" id="A0A8B7CPD8"/>
<protein>
    <submittedName>
        <fullName evidence="3">Protein LAX PANICLE 2-like isoform X1</fullName>
    </submittedName>
</protein>
<dbReference type="KEGG" id="pda:103717037"/>
<accession>A0A8B7CPD8</accession>
<keyword evidence="2" id="KW-1185">Reference proteome</keyword>
<feature type="region of interest" description="Disordered" evidence="1">
    <location>
        <begin position="28"/>
        <end position="104"/>
    </location>
</feature>
<dbReference type="RefSeq" id="XP_008803489.2">
    <property type="nucleotide sequence ID" value="XM_008805267.4"/>
</dbReference>
<gene>
    <name evidence="3" type="primary">LOC103717037</name>
</gene>
<dbReference type="OrthoDB" id="1932457at2759"/>
<evidence type="ECO:0000256" key="1">
    <source>
        <dbReference type="SAM" id="MobiDB-lite"/>
    </source>
</evidence>
<reference evidence="2" key="1">
    <citation type="journal article" date="2019" name="Nat. Commun.">
        <title>Genome-wide association mapping of date palm fruit traits.</title>
        <authorList>
            <person name="Hazzouri K.M."/>
            <person name="Gros-Balthazard M."/>
            <person name="Flowers J.M."/>
            <person name="Copetti D."/>
            <person name="Lemansour A."/>
            <person name="Lebrun M."/>
            <person name="Masmoudi K."/>
            <person name="Ferrand S."/>
            <person name="Dhar M.I."/>
            <person name="Fresquez Z.A."/>
            <person name="Rosas U."/>
            <person name="Zhang J."/>
            <person name="Talag J."/>
            <person name="Lee S."/>
            <person name="Kudrna D."/>
            <person name="Powell R.F."/>
            <person name="Leitch I.J."/>
            <person name="Krueger R.R."/>
            <person name="Wing R.A."/>
            <person name="Amiri K.M.A."/>
            <person name="Purugganan M.D."/>
        </authorList>
    </citation>
    <scope>NUCLEOTIDE SEQUENCE [LARGE SCALE GENOMIC DNA]</scope>
    <source>
        <strain evidence="2">cv. Khalas</strain>
    </source>
</reference>
<dbReference type="Proteomes" id="UP000228380">
    <property type="component" value="Chromosome 9"/>
</dbReference>
<dbReference type="Gene3D" id="3.10.20.90">
    <property type="entry name" value="Phosphatidylinositol 3-kinase Catalytic Subunit, Chain A, domain 1"/>
    <property type="match status" value="1"/>
</dbReference>
<evidence type="ECO:0000313" key="2">
    <source>
        <dbReference type="Proteomes" id="UP000228380"/>
    </source>
</evidence>
<evidence type="ECO:0000313" key="3">
    <source>
        <dbReference type="RefSeq" id="XP_008803489.2"/>
    </source>
</evidence>
<organism evidence="2 3">
    <name type="scientific">Phoenix dactylifera</name>
    <name type="common">Date palm</name>
    <dbReference type="NCBI Taxonomy" id="42345"/>
    <lineage>
        <taxon>Eukaryota</taxon>
        <taxon>Viridiplantae</taxon>
        <taxon>Streptophyta</taxon>
        <taxon>Embryophyta</taxon>
        <taxon>Tracheophyta</taxon>
        <taxon>Spermatophyta</taxon>
        <taxon>Magnoliopsida</taxon>
        <taxon>Liliopsida</taxon>
        <taxon>Arecaceae</taxon>
        <taxon>Coryphoideae</taxon>
        <taxon>Phoeniceae</taxon>
        <taxon>Phoenix</taxon>
    </lineage>
</organism>
<proteinExistence type="predicted"/>
<dbReference type="PANTHER" id="PTHR47290:SF4">
    <property type="entry name" value="RING FINGER PROTEIN"/>
    <property type="match status" value="1"/>
</dbReference>
<sequence>MMVPARNLLGRHYNSYGGHFDDFQTEFQREKASSLSGLMAEEVPQGSGSKEEEGEEAGSRSKEGDDDYQGWLQLGIGRRPSGGSRLDDAPVDPTNSTDRSRGEAVELNLLADRSSGASRPPLRVVGAPTMVPLFPPAAVGYRSAGATASSSSRPLPMLTSYNWGQFMCPSESLGLSVEIGGKMRVVSPPPRQQTGVWFLLQAAENQVKEPFLPQIPKSYLRIKDGRMTVGLLMKYLVEKLGLDGETQVVITCRGQQLPPSITLQHVRDQIWGSREGAELLHSSPSTERIMTLQYSRSR</sequence>
<dbReference type="InterPro" id="IPR044171">
    <property type="entry name" value="LAX2-like"/>
</dbReference>